<evidence type="ECO:0000256" key="2">
    <source>
        <dbReference type="SAM" id="SignalP"/>
    </source>
</evidence>
<evidence type="ECO:0000313" key="3">
    <source>
        <dbReference type="EMBL" id="MFD0948956.1"/>
    </source>
</evidence>
<dbReference type="EMBL" id="JBHTIT010000001">
    <property type="protein sequence ID" value="MFD0948956.1"/>
    <property type="molecule type" value="Genomic_DNA"/>
</dbReference>
<evidence type="ECO:0000313" key="4">
    <source>
        <dbReference type="Proteomes" id="UP001597044"/>
    </source>
</evidence>
<evidence type="ECO:0000256" key="1">
    <source>
        <dbReference type="SAM" id="MobiDB-lite"/>
    </source>
</evidence>
<accession>A0ABW3HBU5</accession>
<dbReference type="PROSITE" id="PS51257">
    <property type="entry name" value="PROKAR_LIPOPROTEIN"/>
    <property type="match status" value="1"/>
</dbReference>
<name>A0ABW3HBU5_9GAMM</name>
<organism evidence="3 4">
    <name type="scientific">Paraperlucidibaca wandonensis</name>
    <dbReference type="NCBI Taxonomy" id="1268273"/>
    <lineage>
        <taxon>Bacteria</taxon>
        <taxon>Pseudomonadati</taxon>
        <taxon>Pseudomonadota</taxon>
        <taxon>Gammaproteobacteria</taxon>
        <taxon>Moraxellales</taxon>
        <taxon>Moraxellaceae</taxon>
        <taxon>Paraperlucidibaca</taxon>
    </lineage>
</organism>
<dbReference type="RefSeq" id="WP_379068027.1">
    <property type="nucleotide sequence ID" value="NZ_JBHTIT010000001.1"/>
</dbReference>
<proteinExistence type="predicted"/>
<protein>
    <recommendedName>
        <fullName evidence="5">Collagen-like protein</fullName>
    </recommendedName>
</protein>
<feature type="compositionally biased region" description="Low complexity" evidence="1">
    <location>
        <begin position="303"/>
        <end position="330"/>
    </location>
</feature>
<feature type="signal peptide" evidence="2">
    <location>
        <begin position="1"/>
        <end position="21"/>
    </location>
</feature>
<keyword evidence="4" id="KW-1185">Reference proteome</keyword>
<sequence length="370" mass="37167">MHLLKPIARFSMVAGFAAALAACGSDSGQFNEDGTPQTKPPVANSVVCADVLLSDATGAKSVLLAEPFATTVPQLIKAILDPSKQSQADLLAPIKVLKEKGTSQQCELALFVSHLTAADDLGKLSPLVLTLNTVLVGLNQGLTPEQVASGLESILALSEPSNPGTQGLISAVTNLTGGLLGGTILSPVNDLLNFLLNPKLGVLAPLTGVVDQLTDKESGALGALTSLVDQLVNTKDEALNPLIALLNGILGGSENGQTPEEIAQGLLALANGQLFTKVIVAMVPFFGEELAKVAPVAAPQMTPAGSQAPAGSTPAGSGTSTDSTGGTSTAAAPSIPVIGDVIGQIPVLGPLLNQILGGLLSGLFGGFTKA</sequence>
<gene>
    <name evidence="3" type="ORF">ACFQ0F_00860</name>
</gene>
<evidence type="ECO:0008006" key="5">
    <source>
        <dbReference type="Google" id="ProtNLM"/>
    </source>
</evidence>
<dbReference type="Proteomes" id="UP001597044">
    <property type="component" value="Unassembled WGS sequence"/>
</dbReference>
<comment type="caution">
    <text evidence="3">The sequence shown here is derived from an EMBL/GenBank/DDBJ whole genome shotgun (WGS) entry which is preliminary data.</text>
</comment>
<feature type="chain" id="PRO_5047501770" description="Collagen-like protein" evidence="2">
    <location>
        <begin position="22"/>
        <end position="370"/>
    </location>
</feature>
<keyword evidence="2" id="KW-0732">Signal</keyword>
<reference evidence="4" key="1">
    <citation type="journal article" date="2019" name="Int. J. Syst. Evol. Microbiol.">
        <title>The Global Catalogue of Microorganisms (GCM) 10K type strain sequencing project: providing services to taxonomists for standard genome sequencing and annotation.</title>
        <authorList>
            <consortium name="The Broad Institute Genomics Platform"/>
            <consortium name="The Broad Institute Genome Sequencing Center for Infectious Disease"/>
            <person name="Wu L."/>
            <person name="Ma J."/>
        </authorList>
    </citation>
    <scope>NUCLEOTIDE SEQUENCE [LARGE SCALE GENOMIC DNA]</scope>
    <source>
        <strain evidence="4">CCUG 63419</strain>
    </source>
</reference>
<feature type="region of interest" description="Disordered" evidence="1">
    <location>
        <begin position="301"/>
        <end position="330"/>
    </location>
</feature>